<dbReference type="EMBL" id="HBUF01166875">
    <property type="protein sequence ID" value="CAG6651286.1"/>
    <property type="molecule type" value="Transcribed_RNA"/>
</dbReference>
<proteinExistence type="predicted"/>
<organism evidence="3">
    <name type="scientific">Cacopsylla melanoneura</name>
    <dbReference type="NCBI Taxonomy" id="428564"/>
    <lineage>
        <taxon>Eukaryota</taxon>
        <taxon>Metazoa</taxon>
        <taxon>Ecdysozoa</taxon>
        <taxon>Arthropoda</taxon>
        <taxon>Hexapoda</taxon>
        <taxon>Insecta</taxon>
        <taxon>Pterygota</taxon>
        <taxon>Neoptera</taxon>
        <taxon>Paraneoptera</taxon>
        <taxon>Hemiptera</taxon>
        <taxon>Sternorrhyncha</taxon>
        <taxon>Psylloidea</taxon>
        <taxon>Psyllidae</taxon>
        <taxon>Psyllinae</taxon>
        <taxon>Cacopsylla</taxon>
    </lineage>
</organism>
<evidence type="ECO:0000256" key="1">
    <source>
        <dbReference type="SAM" id="MobiDB-lite"/>
    </source>
</evidence>
<feature type="signal peptide" evidence="2">
    <location>
        <begin position="1"/>
        <end position="30"/>
    </location>
</feature>
<evidence type="ECO:0000313" key="3">
    <source>
        <dbReference type="EMBL" id="CAG6745981.1"/>
    </source>
</evidence>
<evidence type="ECO:0000256" key="2">
    <source>
        <dbReference type="SAM" id="SignalP"/>
    </source>
</evidence>
<dbReference type="EMBL" id="HBUF01507417">
    <property type="protein sequence ID" value="CAG6745981.1"/>
    <property type="molecule type" value="Transcribed_RNA"/>
</dbReference>
<reference evidence="3" key="1">
    <citation type="submission" date="2021-05" db="EMBL/GenBank/DDBJ databases">
        <authorList>
            <person name="Alioto T."/>
            <person name="Alioto T."/>
            <person name="Gomez Garrido J."/>
        </authorList>
    </citation>
    <scope>NUCLEOTIDE SEQUENCE</scope>
</reference>
<dbReference type="AlphaFoldDB" id="A0A8D8ZGK2"/>
<feature type="chain" id="PRO_5036262696" evidence="2">
    <location>
        <begin position="31"/>
        <end position="191"/>
    </location>
</feature>
<accession>A0A8D8ZGK2</accession>
<dbReference type="EMBL" id="HBUF01166876">
    <property type="protein sequence ID" value="CAG6651288.1"/>
    <property type="molecule type" value="Transcribed_RNA"/>
</dbReference>
<keyword evidence="2" id="KW-0732">Signal</keyword>
<sequence length="191" mass="22166">MITHLNMVTKQLVLFLFTFMVFHEHSLCHADVTSHQQAANHETHALSQAPIKQKSIHDDKKNPSTHSQPYPPTKHHASTAQTRPLDTDYDLSRVKHLSRSDLEADFTSIILTMRWKGRQVLDHFDSDLLHLIFSNPHGEPEKVIQERWEAQCDFFLNHRDLDHFESYVLSGDDQFIDMAGLTTSFFDAQKF</sequence>
<protein>
    <submittedName>
        <fullName evidence="3">Uncharacterized protein</fullName>
    </submittedName>
</protein>
<dbReference type="EMBL" id="HBUF01507416">
    <property type="protein sequence ID" value="CAG6745978.1"/>
    <property type="molecule type" value="Transcribed_RNA"/>
</dbReference>
<feature type="region of interest" description="Disordered" evidence="1">
    <location>
        <begin position="39"/>
        <end position="82"/>
    </location>
</feature>
<name>A0A8D8ZGK2_9HEMI</name>